<organism evidence="1 2">
    <name type="scientific">Zarea fungicola</name>
    <dbReference type="NCBI Taxonomy" id="93591"/>
    <lineage>
        <taxon>Eukaryota</taxon>
        <taxon>Fungi</taxon>
        <taxon>Dikarya</taxon>
        <taxon>Ascomycota</taxon>
        <taxon>Pezizomycotina</taxon>
        <taxon>Sordariomycetes</taxon>
        <taxon>Hypocreomycetidae</taxon>
        <taxon>Hypocreales</taxon>
        <taxon>Cordycipitaceae</taxon>
        <taxon>Zarea</taxon>
    </lineage>
</organism>
<protein>
    <submittedName>
        <fullName evidence="1">Uncharacterized protein</fullName>
    </submittedName>
</protein>
<comment type="caution">
    <text evidence="1">The sequence shown here is derived from an EMBL/GenBank/DDBJ whole genome shotgun (WGS) entry which is preliminary data.</text>
</comment>
<proteinExistence type="predicted"/>
<evidence type="ECO:0000313" key="2">
    <source>
        <dbReference type="Proteomes" id="UP001143910"/>
    </source>
</evidence>
<gene>
    <name evidence="1" type="ORF">NQ176_g7928</name>
</gene>
<dbReference type="EMBL" id="JANJQO010001435">
    <property type="protein sequence ID" value="KAJ2970965.1"/>
    <property type="molecule type" value="Genomic_DNA"/>
</dbReference>
<accession>A0ACC1MVE1</accession>
<evidence type="ECO:0000313" key="1">
    <source>
        <dbReference type="EMBL" id="KAJ2970965.1"/>
    </source>
</evidence>
<name>A0ACC1MVE1_9HYPO</name>
<sequence>MTEVDNFYIFTSLRYDPSLQQVPSRGFDHAGWNFRNVSPFYCLDYHRDRLLRAATYWGWKPAIDALTGNLGLTKLADAANDFLGTGQLTPVRLRIIVHAHGTMEFQKFDTPDAKIENLFPSRLPVPGTTPSDTDAQRSVVFALVLDDKAVSRSEFTHYKTSRREVYNAARERAGIAMGERKEVLTVNADENTIMEGSITTPYFWRDGRWITPPVSAQVSPTEGSGGNDGTSRRYALEHNLAVEEPASIRGPLAASGSDRAMQIGARLTNEQNLDPPTRATTRPEEEARVPLQPYTLCEFAHLQAYPTRYLPNSMSAAQAEAAVSAGQDEYKAKRYKLALEAFTRAMRLCKCNRGMKRDRCSCKRFEKVAEGDGSIFQEAMFTCTCSVGKTFSKCDNSIHIKALDYRAATFESLKELDRARRDAEWILELAPRLPDGYLRLGKIARLQKKDEFAWKVYNAGVEAGNANRMATSPKFQQLYNARNKLHIRFCRKDPITLPAELFVWILSYCNLVTRVKCLRVSKLWQQRLTSRDFASLWKILDFTGSSTPRRPPRIDFLKKLVASAGRDVRQIVIEEKHRRFQLSQAKLFALLEGAVRLEHLELSFPDHSLRIPPTAGLCKSLKTLSLRLFAAEPKKGIVGLDYVPVSAYPFQLLNPVAETVQTLHLSGLPMSWFREQDVPFMPNVKNLRLQMRPGSTSLFPILHLGPKTPALEQLWLHDTLPDRSTDWEDKWSHIWPNFKALVVIEGYSSTAARFVTTLVISILTSLNHGHKLEYIDLDLPWRPDPDAPAIEPLTLDPGPAINKVWNMAGTALDPGGSWQNVYKSLKVVRLANAALNPEVIQQVAGCQAAAGQLHTLDIVFPPEPLSGIPGAVSSAHLAKYEWLVGASGIRCMSISQFRFRPFPRTSEDLPLPSFLASFPNLETLEIRSEHYEEAELCSVISAIVKESATLKQIYQSQVRGVLMDKLGVLAAQKGVRIVWGERPREWPIPLQI</sequence>
<keyword evidence="2" id="KW-1185">Reference proteome</keyword>
<reference evidence="1" key="1">
    <citation type="submission" date="2022-08" db="EMBL/GenBank/DDBJ databases">
        <title>Genome Sequence of Lecanicillium fungicola.</title>
        <authorList>
            <person name="Buettner E."/>
        </authorList>
    </citation>
    <scope>NUCLEOTIDE SEQUENCE</scope>
    <source>
        <strain evidence="1">Babe33</strain>
    </source>
</reference>
<dbReference type="Proteomes" id="UP001143910">
    <property type="component" value="Unassembled WGS sequence"/>
</dbReference>